<dbReference type="InterPro" id="IPR009080">
    <property type="entry name" value="tRNAsynth_Ia_anticodon-bd"/>
</dbReference>
<evidence type="ECO:0000256" key="4">
    <source>
        <dbReference type="ARBA" id="ARBA00011245"/>
    </source>
</evidence>
<dbReference type="GO" id="GO:0005737">
    <property type="term" value="C:cytoplasm"/>
    <property type="evidence" value="ECO:0007669"/>
    <property type="project" value="UniProtKB-SubCell"/>
</dbReference>
<dbReference type="InterPro" id="IPR023586">
    <property type="entry name" value="Ile-tRNA-ligase_type2"/>
</dbReference>
<dbReference type="InterPro" id="IPR002300">
    <property type="entry name" value="aa-tRNA-synth_Ia"/>
</dbReference>
<dbReference type="CDD" id="cd00818">
    <property type="entry name" value="IleRS_core"/>
    <property type="match status" value="1"/>
</dbReference>
<evidence type="ECO:0000256" key="10">
    <source>
        <dbReference type="ARBA" id="ARBA00022840"/>
    </source>
</evidence>
<accession>A0A4R5WPG2</accession>
<evidence type="ECO:0000256" key="7">
    <source>
        <dbReference type="ARBA" id="ARBA00022723"/>
    </source>
</evidence>
<dbReference type="Pfam" id="PF19302">
    <property type="entry name" value="DUF5915"/>
    <property type="match status" value="1"/>
</dbReference>
<dbReference type="Pfam" id="PF08264">
    <property type="entry name" value="Anticodon_1"/>
    <property type="match status" value="1"/>
</dbReference>
<proteinExistence type="inferred from homology"/>
<keyword evidence="9 15" id="KW-0862">Zinc</keyword>
<comment type="subunit">
    <text evidence="4 15">Monomer.</text>
</comment>
<dbReference type="GO" id="GO:0002161">
    <property type="term" value="F:aminoacyl-tRNA deacylase activity"/>
    <property type="evidence" value="ECO:0007669"/>
    <property type="project" value="InterPro"/>
</dbReference>
<keyword evidence="7 15" id="KW-0479">Metal-binding</keyword>
<feature type="domain" description="Methionyl/Valyl/Leucyl/Isoleucyl-tRNA synthetase anticodon-binding" evidence="17">
    <location>
        <begin position="718"/>
        <end position="857"/>
    </location>
</feature>
<comment type="subcellular location">
    <subcellularLocation>
        <location evidence="2 15">Cytoplasm</location>
    </subcellularLocation>
</comment>
<dbReference type="AlphaFoldDB" id="A0A4R5WPG2"/>
<dbReference type="Proteomes" id="UP001229081">
    <property type="component" value="Unassembled WGS sequence"/>
</dbReference>
<evidence type="ECO:0000313" key="18">
    <source>
        <dbReference type="EMBL" id="MDP7735333.1"/>
    </source>
</evidence>
<evidence type="ECO:0000256" key="8">
    <source>
        <dbReference type="ARBA" id="ARBA00022741"/>
    </source>
</evidence>
<dbReference type="PROSITE" id="PS00178">
    <property type="entry name" value="AA_TRNA_LIGASE_I"/>
    <property type="match status" value="1"/>
</dbReference>
<dbReference type="InterPro" id="IPR002301">
    <property type="entry name" value="Ile-tRNA-ligase"/>
</dbReference>
<evidence type="ECO:0000256" key="12">
    <source>
        <dbReference type="ARBA" id="ARBA00023146"/>
    </source>
</evidence>
<dbReference type="CDD" id="cd07961">
    <property type="entry name" value="Anticodon_Ia_Ile_ABEc"/>
    <property type="match status" value="1"/>
</dbReference>
<evidence type="ECO:0000256" key="9">
    <source>
        <dbReference type="ARBA" id="ARBA00022833"/>
    </source>
</evidence>
<sequence length="1060" mass="118922">MSDNPELEADRTAYPKLASGAPDFPALELQVLDYWFRDDTFRASIARRDGAPEYVFYDGPPFANGLPHYGHLLTGYVKDIVPRYRTMRGDKVERRFGWDTHGLPAELEVERQLGITDKSQIDSMGIAAFNDACRASVLRYTDEWQQYVTRQARWVDFDNDYKTLDLSYMESVIWAFKQLWDKGLAYEGYRVLPYCWRDETPLSNHELRMDDDVYQSRQDPALTVGFQVTEAAAPYDELVGAYLLIWTTTPWTLPSNLAVAVNPEVTYVQVREGDRRFVLAEARLAAYARELGEEPEVLGTYRGADLLGVRYLPPFAYFLDSPKAFQVLSADFVTTEDGTGLVHMAPAYGEDDMATTDPVGIVPVTPVDAKGRFDATVPDYQGQHVFEANPHIIRDLKNQSGPAAANRAVLLRHETYEHPYPHCWRCRNPLIYRAVSSWFVRVTQFRDRMVELNQQITWYPEHVKDGQFGKWLQGARDWSISRNRYWGTPIPVWKSDDPAYPRIDVYGSLDELERDFGVRPDNLHRPYIDELTRPNPDDPTGNSTMRRISDVLDVWFDSGSMPYAQVHYPFENRDWFLGGAAGDAEAHYPGDFIVEYIGQTRGWFYTLHVLATALFDRPSFKTCVAHGIVLGSDGQKMSKSLRNYPDVTEVFDRDGSDAMRWFLMASPILRGGNLIVTEQGIRDGVRQVLLPFWNAYSFLALYAPKVGVWRTDSAHVLDRYILAKLAVLRDDLTASLDVCDISGACEQLRQFTEALTNWYVRRSRSRFWVEDADAIDTLHTVLEVTARLAAPLLPLITEMIWRGLTGGRSVHLTDWPQAGVVPADPDLVAAMDQVRDVCSAASSLRKAKKLRVRLPLPKLTVAVENPDQLQPFAELIGDELNVKQVELTDAIDTYGRFELTVNARVAGPRLGKDVQAAIKAVKAGEGVVNPDGTLTAGPAVLQPEEYSSRLVAADPEFTAALPGGAGLVVLDGTVTPELEAEGWAKDRIRELQELRKSTGLEVSDRIAVVMSVPGERAAWAATHRDLIAGEILATSFEFGEPTDGAEIGDGVRVSIARVSA</sequence>
<gene>
    <name evidence="15 18" type="primary">ileS</name>
    <name evidence="18" type="ORF">QXL92_11330</name>
</gene>
<dbReference type="EC" id="6.1.1.5" evidence="15"/>
<dbReference type="Gene3D" id="3.40.50.620">
    <property type="entry name" value="HUPs"/>
    <property type="match status" value="2"/>
</dbReference>
<feature type="short sequence motif" description="'HIGH' region" evidence="15">
    <location>
        <begin position="61"/>
        <end position="71"/>
    </location>
</feature>
<evidence type="ECO:0000259" key="17">
    <source>
        <dbReference type="Pfam" id="PF08264"/>
    </source>
</evidence>
<evidence type="ECO:0000256" key="6">
    <source>
        <dbReference type="ARBA" id="ARBA00022598"/>
    </source>
</evidence>
<dbReference type="FunFam" id="3.40.50.620:FF:000075">
    <property type="entry name" value="Isoleucine--tRNA ligase"/>
    <property type="match status" value="1"/>
</dbReference>
<dbReference type="GO" id="GO:0008270">
    <property type="term" value="F:zinc ion binding"/>
    <property type="evidence" value="ECO:0007669"/>
    <property type="project" value="UniProtKB-UniRule"/>
</dbReference>
<dbReference type="HAMAP" id="MF_02003">
    <property type="entry name" value="Ile_tRNA_synth_type2"/>
    <property type="match status" value="1"/>
</dbReference>
<feature type="binding site" evidence="15">
    <location>
        <position position="639"/>
    </location>
    <ligand>
        <name>ATP</name>
        <dbReference type="ChEBI" id="CHEBI:30616"/>
    </ligand>
</feature>
<dbReference type="InterPro" id="IPR033709">
    <property type="entry name" value="Anticodon_Ile_ABEc"/>
</dbReference>
<dbReference type="GO" id="GO:0004822">
    <property type="term" value="F:isoleucine-tRNA ligase activity"/>
    <property type="evidence" value="ECO:0007669"/>
    <property type="project" value="UniProtKB-UniRule"/>
</dbReference>
<dbReference type="SUPFAM" id="SSF52374">
    <property type="entry name" value="Nucleotidylyl transferase"/>
    <property type="match status" value="1"/>
</dbReference>
<dbReference type="PRINTS" id="PR00984">
    <property type="entry name" value="TRNASYNTHILE"/>
</dbReference>
<feature type="short sequence motif" description="'KMSKS' region" evidence="15">
    <location>
        <begin position="636"/>
        <end position="640"/>
    </location>
</feature>
<keyword evidence="12 15" id="KW-0030">Aminoacyl-tRNA synthetase</keyword>
<dbReference type="Gene3D" id="3.90.740.10">
    <property type="entry name" value="Valyl/Leucyl/Isoleucyl-tRNA synthetase, editing domain"/>
    <property type="match status" value="1"/>
</dbReference>
<protein>
    <recommendedName>
        <fullName evidence="15">Isoleucine--tRNA ligase</fullName>
        <ecNumber evidence="15">6.1.1.5</ecNumber>
    </recommendedName>
    <alternativeName>
        <fullName evidence="15">Isoleucyl-tRNA synthetase</fullName>
        <shortName evidence="15">IleRS</shortName>
    </alternativeName>
</protein>
<comment type="cofactor">
    <cofactor evidence="1 15">
        <name>Zn(2+)</name>
        <dbReference type="ChEBI" id="CHEBI:29105"/>
    </cofactor>
</comment>
<dbReference type="SUPFAM" id="SSF50677">
    <property type="entry name" value="ValRS/IleRS/LeuRS editing domain"/>
    <property type="match status" value="1"/>
</dbReference>
<dbReference type="RefSeq" id="WP_133436862.1">
    <property type="nucleotide sequence ID" value="NZ_JAUFSA010000001.1"/>
</dbReference>
<comment type="domain">
    <text evidence="15">IleRS has two distinct active sites: one for aminoacylation and one for editing. The misactivated valine is translocated from the active site to the editing site, which sterically excludes the correctly activated isoleucine. The single editing site contains two valyl binding pockets, one specific for each substrate (Val-AMP or Val-tRNA(Ile)).</text>
</comment>
<comment type="caution">
    <text evidence="18">The sequence shown here is derived from an EMBL/GenBank/DDBJ whole genome shotgun (WGS) entry which is preliminary data.</text>
</comment>
<evidence type="ECO:0000256" key="2">
    <source>
        <dbReference type="ARBA" id="ARBA00004496"/>
    </source>
</evidence>
<name>A0A4R5WPG2_9MYCO</name>
<keyword evidence="5 15" id="KW-0963">Cytoplasm</keyword>
<feature type="domain" description="Aminoacyl-tRNA synthetase class Ia" evidence="16">
    <location>
        <begin position="30"/>
        <end position="670"/>
    </location>
</feature>
<evidence type="ECO:0000256" key="14">
    <source>
        <dbReference type="ARBA" id="ARBA00048359"/>
    </source>
</evidence>
<comment type="catalytic activity">
    <reaction evidence="14 15">
        <text>tRNA(Ile) + L-isoleucine + ATP = L-isoleucyl-tRNA(Ile) + AMP + diphosphate</text>
        <dbReference type="Rhea" id="RHEA:11060"/>
        <dbReference type="Rhea" id="RHEA-COMP:9666"/>
        <dbReference type="Rhea" id="RHEA-COMP:9695"/>
        <dbReference type="ChEBI" id="CHEBI:30616"/>
        <dbReference type="ChEBI" id="CHEBI:33019"/>
        <dbReference type="ChEBI" id="CHEBI:58045"/>
        <dbReference type="ChEBI" id="CHEBI:78442"/>
        <dbReference type="ChEBI" id="CHEBI:78528"/>
        <dbReference type="ChEBI" id="CHEBI:456215"/>
        <dbReference type="EC" id="6.1.1.5"/>
    </reaction>
</comment>
<dbReference type="InterPro" id="IPR014729">
    <property type="entry name" value="Rossmann-like_a/b/a_fold"/>
</dbReference>
<keyword evidence="11 15" id="KW-0648">Protein biosynthesis</keyword>
<evidence type="ECO:0000256" key="15">
    <source>
        <dbReference type="HAMAP-Rule" id="MF_02003"/>
    </source>
</evidence>
<dbReference type="Pfam" id="PF00133">
    <property type="entry name" value="tRNA-synt_1"/>
    <property type="match status" value="1"/>
</dbReference>
<keyword evidence="8 15" id="KW-0547">Nucleotide-binding</keyword>
<comment type="similarity">
    <text evidence="3 15">Belongs to the class-I aminoacyl-tRNA synthetase family. IleS type 2 subfamily.</text>
</comment>
<comment type="function">
    <text evidence="13 15">Catalyzes the attachment of isoleucine to tRNA(Ile). As IleRS can inadvertently accommodate and process structurally similar amino acids such as valine, to avoid such errors it has two additional distinct tRNA(Ile)-dependent editing activities. One activity is designated as 'pretransfer' editing and involves the hydrolysis of activated Val-AMP. The other activity is designated 'posttransfer' editing and involves deacylation of mischarged Val-tRNA(Ile).</text>
</comment>
<dbReference type="SUPFAM" id="SSF47323">
    <property type="entry name" value="Anticodon-binding domain of a subclass of class I aminoacyl-tRNA synthetases"/>
    <property type="match status" value="1"/>
</dbReference>
<evidence type="ECO:0000256" key="3">
    <source>
        <dbReference type="ARBA" id="ARBA00007078"/>
    </source>
</evidence>
<dbReference type="InterPro" id="IPR009008">
    <property type="entry name" value="Val/Leu/Ile-tRNA-synth_edit"/>
</dbReference>
<dbReference type="InterPro" id="IPR001412">
    <property type="entry name" value="aa-tRNA-synth_I_CS"/>
</dbReference>
<dbReference type="EMBL" id="JAUFSA010000001">
    <property type="protein sequence ID" value="MDP7735333.1"/>
    <property type="molecule type" value="Genomic_DNA"/>
</dbReference>
<dbReference type="GO" id="GO:0005524">
    <property type="term" value="F:ATP binding"/>
    <property type="evidence" value="ECO:0007669"/>
    <property type="project" value="UniProtKB-UniRule"/>
</dbReference>
<dbReference type="PANTHER" id="PTHR42780">
    <property type="entry name" value="SOLEUCYL-TRNA SYNTHETASE"/>
    <property type="match status" value="1"/>
</dbReference>
<organism evidence="18 19">
    <name type="scientific">Mycobacterium paragordonae</name>
    <dbReference type="NCBI Taxonomy" id="1389713"/>
    <lineage>
        <taxon>Bacteria</taxon>
        <taxon>Bacillati</taxon>
        <taxon>Actinomycetota</taxon>
        <taxon>Actinomycetes</taxon>
        <taxon>Mycobacteriales</taxon>
        <taxon>Mycobacteriaceae</taxon>
        <taxon>Mycobacterium</taxon>
    </lineage>
</organism>
<dbReference type="GO" id="GO:0000049">
    <property type="term" value="F:tRNA binding"/>
    <property type="evidence" value="ECO:0007669"/>
    <property type="project" value="InterPro"/>
</dbReference>
<evidence type="ECO:0000256" key="11">
    <source>
        <dbReference type="ARBA" id="ARBA00022917"/>
    </source>
</evidence>
<keyword evidence="10 15" id="KW-0067">ATP-binding</keyword>
<evidence type="ECO:0000313" key="19">
    <source>
        <dbReference type="Proteomes" id="UP001229081"/>
    </source>
</evidence>
<dbReference type="Gene3D" id="1.10.730.10">
    <property type="entry name" value="Isoleucyl-tRNA Synthetase, Domain 1"/>
    <property type="match status" value="1"/>
</dbReference>
<dbReference type="GO" id="GO:0006428">
    <property type="term" value="P:isoleucyl-tRNA aminoacylation"/>
    <property type="evidence" value="ECO:0007669"/>
    <property type="project" value="UniProtKB-UniRule"/>
</dbReference>
<evidence type="ECO:0000256" key="13">
    <source>
        <dbReference type="ARBA" id="ARBA00025217"/>
    </source>
</evidence>
<keyword evidence="6 15" id="KW-0436">Ligase</keyword>
<reference evidence="18" key="1">
    <citation type="submission" date="2023-06" db="EMBL/GenBank/DDBJ databases">
        <title>Identification of two novel mycobacterium reveal diversities and complexities of Mycobacterium gordonae clade.</title>
        <authorList>
            <person name="Matsumoto Y."/>
            <person name="Nakamura S."/>
            <person name="Motooka D."/>
            <person name="Fukushima K."/>
        </authorList>
    </citation>
    <scope>NUCLEOTIDE SEQUENCE</scope>
    <source>
        <strain evidence="18">TY812</strain>
    </source>
</reference>
<dbReference type="FunFam" id="3.40.50.620:FF:000063">
    <property type="entry name" value="Isoleucine--tRNA ligase"/>
    <property type="match status" value="1"/>
</dbReference>
<evidence type="ECO:0000256" key="5">
    <source>
        <dbReference type="ARBA" id="ARBA00022490"/>
    </source>
</evidence>
<dbReference type="InterPro" id="IPR013155">
    <property type="entry name" value="M/V/L/I-tRNA-synth_anticd-bd"/>
</dbReference>
<evidence type="ECO:0000259" key="16">
    <source>
        <dbReference type="Pfam" id="PF00133"/>
    </source>
</evidence>
<dbReference type="PANTHER" id="PTHR42780:SF1">
    <property type="entry name" value="ISOLEUCINE--TRNA LIGASE, CYTOPLASMIC"/>
    <property type="match status" value="1"/>
</dbReference>
<evidence type="ECO:0000256" key="1">
    <source>
        <dbReference type="ARBA" id="ARBA00001947"/>
    </source>
</evidence>
<dbReference type="NCBIfam" id="TIGR00392">
    <property type="entry name" value="ileS"/>
    <property type="match status" value="1"/>
</dbReference>